<accession>A0ACA9MXF6</accession>
<keyword evidence="2" id="KW-1185">Reference proteome</keyword>
<feature type="non-terminal residue" evidence="1">
    <location>
        <position position="683"/>
    </location>
</feature>
<sequence>MDILQHLVSLLQKSVTGPEATYEADATINSISAILRDKPVTAQPENIQASLRKLHSSTDEQGLPANEVIKHVIDELSIGLARGHSGPRFFGFVTGGSLPVAQNDTISTALEFRTLELILDLLSIPRDTFTGRSLTTGATASNILGLALRDPSYSTSDHGYPADVEVKVLTDRHHASIEKAAAIIGIGRSNVISLITDSGMGNRSFATILKQTLGDYKSSGKQGDFTDMTGVREICTEYDAWLHIDAAFGALAALTPEYSHLREELASADSITTDATSASSDSPPNLEWVQSVPSPLHMNLENSRRFIALPLYCAVISMGRSGYRDIVQRNIQFARSVASWMSSPEEGGRWFEVLNLRLLKSGVTSVPLNVVLFRPKDGANVPQVYRSSMHTQPNGASAALIRDINATKKMYVTPGGYPGGAIRIAVSNWMTGYQDDGSQINLELPARPMSEQTSAADNKPQLYSTREDWKDVTPIEQSDLANPLVPIFYPPDCLILFQLDITNDMPNRQYRYDTLMELQYPLEEEMKLMDELALLHLKHYQVWHHRKLITLKLKKPGRELTFIAKVLAVDAKNYHTWAYRQWLLTYFDDDDLWQFEMPFVNLMLDQDVRNNSAWHHRFFVAFDSGVRTGDEDREAVLRKELNYVKEKISIAPNNLSAWNYLRGILDKAKRNYGTLREFVLPYT</sequence>
<evidence type="ECO:0000313" key="2">
    <source>
        <dbReference type="Proteomes" id="UP000789525"/>
    </source>
</evidence>
<gene>
    <name evidence="1" type="ORF">ACOLOM_LOCUS7239</name>
</gene>
<dbReference type="Proteomes" id="UP000789525">
    <property type="component" value="Unassembled WGS sequence"/>
</dbReference>
<reference evidence="1" key="1">
    <citation type="submission" date="2021-06" db="EMBL/GenBank/DDBJ databases">
        <authorList>
            <person name="Kallberg Y."/>
            <person name="Tangrot J."/>
            <person name="Rosling A."/>
        </authorList>
    </citation>
    <scope>NUCLEOTIDE SEQUENCE</scope>
    <source>
        <strain evidence="1">CL356</strain>
    </source>
</reference>
<protein>
    <submittedName>
        <fullName evidence="1">16435_t:CDS:1</fullName>
    </submittedName>
</protein>
<dbReference type="EMBL" id="CAJVPT010016320">
    <property type="protein sequence ID" value="CAG8618215.1"/>
    <property type="molecule type" value="Genomic_DNA"/>
</dbReference>
<evidence type="ECO:0000313" key="1">
    <source>
        <dbReference type="EMBL" id="CAG8618215.1"/>
    </source>
</evidence>
<comment type="caution">
    <text evidence="1">The sequence shown here is derived from an EMBL/GenBank/DDBJ whole genome shotgun (WGS) entry which is preliminary data.</text>
</comment>
<organism evidence="1 2">
    <name type="scientific">Acaulospora colombiana</name>
    <dbReference type="NCBI Taxonomy" id="27376"/>
    <lineage>
        <taxon>Eukaryota</taxon>
        <taxon>Fungi</taxon>
        <taxon>Fungi incertae sedis</taxon>
        <taxon>Mucoromycota</taxon>
        <taxon>Glomeromycotina</taxon>
        <taxon>Glomeromycetes</taxon>
        <taxon>Diversisporales</taxon>
        <taxon>Acaulosporaceae</taxon>
        <taxon>Acaulospora</taxon>
    </lineage>
</organism>
<name>A0ACA9MXF6_9GLOM</name>
<proteinExistence type="predicted"/>